<evidence type="ECO:0000256" key="3">
    <source>
        <dbReference type="PROSITE-ProRule" id="PRU00284"/>
    </source>
</evidence>
<keyword evidence="1 3" id="KW-0807">Transducer</keyword>
<dbReference type="GO" id="GO:0016020">
    <property type="term" value="C:membrane"/>
    <property type="evidence" value="ECO:0007669"/>
    <property type="project" value="InterPro"/>
</dbReference>
<comment type="caution">
    <text evidence="7">The sequence shown here is derived from an EMBL/GenBank/DDBJ whole genome shotgun (WGS) entry which is preliminary data.</text>
</comment>
<dbReference type="FunFam" id="1.10.287.950:FF:000001">
    <property type="entry name" value="Methyl-accepting chemotaxis sensory transducer"/>
    <property type="match status" value="1"/>
</dbReference>
<sequence length="564" mass="63023">MLSSFKNRLYFAAIILFIAFLLLSFFVYGFVSGFKNRSYTQLVLGSTMVSLMRVNRNLTNLIYLTKLRKSEIDLNKLRKRKLDIYKIDSAIKTLKLKIGKARKNNILSINGFYSGFSHENFKTLYGIKKNLLKRPSVFKTPAMKLKVENLKRFMKNYRPYVVKLLKNPYKIGPQSNISFFKIGSNKIISYLDYFRHNISNSMAKKMTTLLNMFIMAPFLIFIILLLTVFYFKKYLVDEIQTVVKFIRKVSGGDLTSKINLKTNPKSETGMLIDSINCLIDSLLKNVSSISSASKSISTSGVKFNDLSKELKKNMDNMKQDNTSIIESIKQITQAILEVAKNSANGAQEADKTQKATQDGYSSVKEVISNINSIENAVDKVGEVMGELEQSSQRIGEIISVIDDIADQTNLLALNAAIEAARAGEQGRGFAVVADEVKKLAERTTKATKEITEMIKSIQEDSKKASDSMDTGKIEVKNGVNSAEKAGEKIKIIMELADKLKDMITQIAAAAEEQSTATEEISGSTDSILKAGELNSISVEQIYSNSIELSKVSEKLSSEINMFKI</sequence>
<dbReference type="GO" id="GO:0007165">
    <property type="term" value="P:signal transduction"/>
    <property type="evidence" value="ECO:0007669"/>
    <property type="project" value="UniProtKB-KW"/>
</dbReference>
<evidence type="ECO:0000256" key="1">
    <source>
        <dbReference type="ARBA" id="ARBA00023224"/>
    </source>
</evidence>
<feature type="transmembrane region" description="Helical" evidence="4">
    <location>
        <begin position="209"/>
        <end position="231"/>
    </location>
</feature>
<dbReference type="Proteomes" id="UP000322454">
    <property type="component" value="Unassembled WGS sequence"/>
</dbReference>
<dbReference type="Pfam" id="PF00015">
    <property type="entry name" value="MCPsignal"/>
    <property type="match status" value="1"/>
</dbReference>
<dbReference type="Gene3D" id="6.10.340.10">
    <property type="match status" value="1"/>
</dbReference>
<dbReference type="EMBL" id="SHMQ01000006">
    <property type="protein sequence ID" value="RZV39729.1"/>
    <property type="molecule type" value="Genomic_DNA"/>
</dbReference>
<evidence type="ECO:0000259" key="5">
    <source>
        <dbReference type="PROSITE" id="PS50111"/>
    </source>
</evidence>
<keyword evidence="4" id="KW-0472">Membrane</keyword>
<dbReference type="Gene3D" id="1.10.287.950">
    <property type="entry name" value="Methyl-accepting chemotaxis protein"/>
    <property type="match status" value="1"/>
</dbReference>
<evidence type="ECO:0000256" key="4">
    <source>
        <dbReference type="SAM" id="Phobius"/>
    </source>
</evidence>
<comment type="similarity">
    <text evidence="2">Belongs to the methyl-accepting chemotaxis (MCP) protein family.</text>
</comment>
<evidence type="ECO:0000313" key="8">
    <source>
        <dbReference type="Proteomes" id="UP000322454"/>
    </source>
</evidence>
<reference evidence="7 8" key="1">
    <citation type="submission" date="2019-01" db="EMBL/GenBank/DDBJ databases">
        <title>Insights into ecological role of a new deltaproteobacterial order Candidatus Sinidesulfobacterales (Sva0485) by metagenomics and metatranscriptomics.</title>
        <authorList>
            <person name="Tan S."/>
            <person name="Liu J."/>
            <person name="Fang Y."/>
            <person name="Hedlund B."/>
            <person name="Lian Z.-H."/>
            <person name="Huang L.-Y."/>
            <person name="Li J.-T."/>
            <person name="Huang L.-N."/>
            <person name="Li W.-J."/>
            <person name="Jiang H.-C."/>
            <person name="Dong H.-L."/>
            <person name="Shu W.-S."/>
        </authorList>
    </citation>
    <scope>NUCLEOTIDE SEQUENCE [LARGE SCALE GENOMIC DNA]</scope>
    <source>
        <strain evidence="7">AP4</strain>
    </source>
</reference>
<dbReference type="PANTHER" id="PTHR32089:SF112">
    <property type="entry name" value="LYSOZYME-LIKE PROTEIN-RELATED"/>
    <property type="match status" value="1"/>
</dbReference>
<dbReference type="PANTHER" id="PTHR32089">
    <property type="entry name" value="METHYL-ACCEPTING CHEMOTAXIS PROTEIN MCPB"/>
    <property type="match status" value="1"/>
</dbReference>
<name>A0A520XEW0_9DELT</name>
<dbReference type="SMART" id="SM00283">
    <property type="entry name" value="MA"/>
    <property type="match status" value="1"/>
</dbReference>
<dbReference type="PROSITE" id="PS50111">
    <property type="entry name" value="CHEMOTAXIS_TRANSDUC_2"/>
    <property type="match status" value="1"/>
</dbReference>
<keyword evidence="4" id="KW-1133">Transmembrane helix</keyword>
<evidence type="ECO:0000259" key="6">
    <source>
        <dbReference type="PROSITE" id="PS50885"/>
    </source>
</evidence>
<accession>A0A520XEW0</accession>
<protein>
    <submittedName>
        <fullName evidence="7">Methyl-accepting chemotaxis protein</fullName>
    </submittedName>
</protein>
<evidence type="ECO:0000256" key="2">
    <source>
        <dbReference type="ARBA" id="ARBA00029447"/>
    </source>
</evidence>
<feature type="transmembrane region" description="Helical" evidence="4">
    <location>
        <begin position="9"/>
        <end position="31"/>
    </location>
</feature>
<keyword evidence="4" id="KW-0812">Transmembrane</keyword>
<evidence type="ECO:0000313" key="7">
    <source>
        <dbReference type="EMBL" id="RZV39729.1"/>
    </source>
</evidence>
<proteinExistence type="inferred from homology"/>
<dbReference type="PROSITE" id="PS50885">
    <property type="entry name" value="HAMP"/>
    <property type="match status" value="1"/>
</dbReference>
<dbReference type="GO" id="GO:0006935">
    <property type="term" value="P:chemotaxis"/>
    <property type="evidence" value="ECO:0007669"/>
    <property type="project" value="UniProtKB-ARBA"/>
</dbReference>
<dbReference type="SUPFAM" id="SSF58104">
    <property type="entry name" value="Methyl-accepting chemotaxis protein (MCP) signaling domain"/>
    <property type="match status" value="1"/>
</dbReference>
<dbReference type="CDD" id="cd11386">
    <property type="entry name" value="MCP_signal"/>
    <property type="match status" value="1"/>
</dbReference>
<organism evidence="7 8">
    <name type="scientific">Candidatus Acidulodesulfobacterium acidiphilum</name>
    <dbReference type="NCBI Taxonomy" id="2597224"/>
    <lineage>
        <taxon>Bacteria</taxon>
        <taxon>Deltaproteobacteria</taxon>
        <taxon>Candidatus Acidulodesulfobacterales</taxon>
        <taxon>Candidatus Acidulodesulfobacterium</taxon>
    </lineage>
</organism>
<dbReference type="InterPro" id="IPR003660">
    <property type="entry name" value="HAMP_dom"/>
</dbReference>
<dbReference type="AlphaFoldDB" id="A0A520XEW0"/>
<dbReference type="InterPro" id="IPR004089">
    <property type="entry name" value="MCPsignal_dom"/>
</dbReference>
<feature type="domain" description="HAMP" evidence="6">
    <location>
        <begin position="233"/>
        <end position="287"/>
    </location>
</feature>
<feature type="domain" description="Methyl-accepting transducer" evidence="5">
    <location>
        <begin position="292"/>
        <end position="528"/>
    </location>
</feature>
<gene>
    <name evidence="7" type="ORF">EVJ48_03320</name>
</gene>